<gene>
    <name evidence="1" type="ORF">SCD_n02420</name>
</gene>
<dbReference type="STRING" id="1163617.SCD_n02420"/>
<name>S6AD70_SULDS</name>
<organism evidence="1 2">
    <name type="scientific">Sulfuricella denitrificans (strain DSM 22764 / NBRC 105220 / skB26)</name>
    <dbReference type="NCBI Taxonomy" id="1163617"/>
    <lineage>
        <taxon>Bacteria</taxon>
        <taxon>Pseudomonadati</taxon>
        <taxon>Pseudomonadota</taxon>
        <taxon>Betaproteobacteria</taxon>
        <taxon>Nitrosomonadales</taxon>
        <taxon>Sulfuricellaceae</taxon>
        <taxon>Sulfuricella</taxon>
    </lineage>
</organism>
<dbReference type="Proteomes" id="UP000015559">
    <property type="component" value="Chromosome"/>
</dbReference>
<dbReference type="AlphaFoldDB" id="S6AD70"/>
<sequence>MPEQAAINITLEQVNDSQLQCEKILALCCNKEGLLFILCLCKTLLHNSIVRASKEDEGWQG</sequence>
<evidence type="ECO:0000313" key="2">
    <source>
        <dbReference type="Proteomes" id="UP000015559"/>
    </source>
</evidence>
<dbReference type="KEGG" id="sdr:SCD_n02420"/>
<dbReference type="HOGENOM" id="CLU_2921074_0_0_4"/>
<keyword evidence="2" id="KW-1185">Reference proteome</keyword>
<proteinExistence type="predicted"/>
<dbReference type="EMBL" id="AP013066">
    <property type="protein sequence ID" value="BAN36228.1"/>
    <property type="molecule type" value="Genomic_DNA"/>
</dbReference>
<reference evidence="1 2" key="1">
    <citation type="journal article" date="2012" name="Appl. Environ. Microbiol.">
        <title>Draft genome sequence of a psychrotolerant sulfur-oxidizing bacterium, Sulfuricella denitrificans skB26, and proteomic insights into cold adaptation.</title>
        <authorList>
            <person name="Watanabe T."/>
            <person name="Kojima H."/>
            <person name="Fukui M."/>
        </authorList>
    </citation>
    <scope>NUCLEOTIDE SEQUENCE [LARGE SCALE GENOMIC DNA]</scope>
    <source>
        <strain evidence="2">skB26</strain>
    </source>
</reference>
<accession>S6AD70</accession>
<protein>
    <submittedName>
        <fullName evidence="1">Uncharacterized protein</fullName>
    </submittedName>
</protein>
<evidence type="ECO:0000313" key="1">
    <source>
        <dbReference type="EMBL" id="BAN36228.1"/>
    </source>
</evidence>